<dbReference type="InterPro" id="IPR036847">
    <property type="entry name" value="RimP_C_sf"/>
</dbReference>
<evidence type="ECO:0000256" key="3">
    <source>
        <dbReference type="HAMAP-Rule" id="MF_01077"/>
    </source>
</evidence>
<keyword evidence="2 3" id="KW-0690">Ribosome biogenesis</keyword>
<keyword evidence="1 3" id="KW-0963">Cytoplasm</keyword>
<organism evidence="7 8">
    <name type="scientific">Ammonicoccus fulvus</name>
    <dbReference type="NCBI Taxonomy" id="3138240"/>
    <lineage>
        <taxon>Bacteria</taxon>
        <taxon>Bacillati</taxon>
        <taxon>Actinomycetota</taxon>
        <taxon>Actinomycetes</taxon>
        <taxon>Propionibacteriales</taxon>
        <taxon>Propionibacteriaceae</taxon>
        <taxon>Ammonicoccus</taxon>
    </lineage>
</organism>
<dbReference type="SUPFAM" id="SSF75420">
    <property type="entry name" value="YhbC-like, N-terminal domain"/>
    <property type="match status" value="1"/>
</dbReference>
<dbReference type="NCBIfam" id="NF000930">
    <property type="entry name" value="PRK00092.2-2"/>
    <property type="match status" value="1"/>
</dbReference>
<gene>
    <name evidence="3 7" type="primary">rimP</name>
    <name evidence="7" type="ORF">AADG42_07820</name>
</gene>
<dbReference type="Pfam" id="PF17384">
    <property type="entry name" value="DUF150_C"/>
    <property type="match status" value="1"/>
</dbReference>
<feature type="domain" description="Ribosome maturation factor RimP N-terminal" evidence="5">
    <location>
        <begin position="10"/>
        <end position="84"/>
    </location>
</feature>
<protein>
    <recommendedName>
        <fullName evidence="3">Ribosome maturation factor RimP</fullName>
    </recommendedName>
</protein>
<dbReference type="EMBL" id="CP154795">
    <property type="protein sequence ID" value="XAN07202.1"/>
    <property type="molecule type" value="Genomic_DNA"/>
</dbReference>
<evidence type="ECO:0000259" key="6">
    <source>
        <dbReference type="Pfam" id="PF17384"/>
    </source>
</evidence>
<dbReference type="Proteomes" id="UP001442841">
    <property type="component" value="Chromosome"/>
</dbReference>
<accession>A0ABZ3FQR7</accession>
<proteinExistence type="inferred from homology"/>
<dbReference type="CDD" id="cd01734">
    <property type="entry name" value="YlxS_C"/>
    <property type="match status" value="1"/>
</dbReference>
<feature type="region of interest" description="Disordered" evidence="4">
    <location>
        <begin position="156"/>
        <end position="187"/>
    </location>
</feature>
<sequence length="187" mass="20228">MKDSQLTSLLSPVLAQFGLELESLDSVPAGKRRLLRIIVDGDGPKGHGPTLDEIAEATRAISDTLGETDLLGEQAYTLEVSSRGTSRPLTEPKHWRRNAGRLVKAQLADGTEVTGRITRSDEDGAVLTVVTDPKRGTTAEREVAYSEVAKALIQVELNRKTDDESDDDDIDDADLRSDEAAEEEGDA</sequence>
<dbReference type="PANTHER" id="PTHR33867:SF1">
    <property type="entry name" value="RIBOSOME MATURATION FACTOR RIMP"/>
    <property type="match status" value="1"/>
</dbReference>
<dbReference type="InterPro" id="IPR028989">
    <property type="entry name" value="RimP_N"/>
</dbReference>
<feature type="domain" description="Ribosome maturation factor RimP C-terminal" evidence="6">
    <location>
        <begin position="89"/>
        <end position="156"/>
    </location>
</feature>
<dbReference type="HAMAP" id="MF_01077">
    <property type="entry name" value="RimP"/>
    <property type="match status" value="1"/>
</dbReference>
<dbReference type="Gene3D" id="3.30.300.70">
    <property type="entry name" value="RimP-like superfamily, N-terminal"/>
    <property type="match status" value="1"/>
</dbReference>
<evidence type="ECO:0000256" key="1">
    <source>
        <dbReference type="ARBA" id="ARBA00022490"/>
    </source>
</evidence>
<comment type="function">
    <text evidence="3">Required for maturation of 30S ribosomal subunits.</text>
</comment>
<evidence type="ECO:0000313" key="8">
    <source>
        <dbReference type="Proteomes" id="UP001442841"/>
    </source>
</evidence>
<keyword evidence="8" id="KW-1185">Reference proteome</keyword>
<dbReference type="RefSeq" id="WP_425308652.1">
    <property type="nucleotide sequence ID" value="NZ_CP154795.1"/>
</dbReference>
<name>A0ABZ3FQR7_9ACTN</name>
<feature type="compositionally biased region" description="Acidic residues" evidence="4">
    <location>
        <begin position="163"/>
        <end position="172"/>
    </location>
</feature>
<dbReference type="InterPro" id="IPR028998">
    <property type="entry name" value="RimP_C"/>
</dbReference>
<comment type="subcellular location">
    <subcellularLocation>
        <location evidence="3">Cytoplasm</location>
    </subcellularLocation>
</comment>
<evidence type="ECO:0000256" key="2">
    <source>
        <dbReference type="ARBA" id="ARBA00022517"/>
    </source>
</evidence>
<dbReference type="InterPro" id="IPR003728">
    <property type="entry name" value="Ribosome_maturation_RimP"/>
</dbReference>
<dbReference type="SUPFAM" id="SSF74942">
    <property type="entry name" value="YhbC-like, C-terminal domain"/>
    <property type="match status" value="1"/>
</dbReference>
<dbReference type="PANTHER" id="PTHR33867">
    <property type="entry name" value="RIBOSOME MATURATION FACTOR RIMP"/>
    <property type="match status" value="1"/>
</dbReference>
<dbReference type="InterPro" id="IPR035956">
    <property type="entry name" value="RimP_N_sf"/>
</dbReference>
<comment type="similarity">
    <text evidence="3">Belongs to the RimP family.</text>
</comment>
<evidence type="ECO:0000256" key="4">
    <source>
        <dbReference type="SAM" id="MobiDB-lite"/>
    </source>
</evidence>
<evidence type="ECO:0000313" key="7">
    <source>
        <dbReference type="EMBL" id="XAN07202.1"/>
    </source>
</evidence>
<evidence type="ECO:0000259" key="5">
    <source>
        <dbReference type="Pfam" id="PF02576"/>
    </source>
</evidence>
<dbReference type="Pfam" id="PF02576">
    <property type="entry name" value="RimP_N"/>
    <property type="match status" value="1"/>
</dbReference>
<reference evidence="7 8" key="1">
    <citation type="submission" date="2024-04" db="EMBL/GenBank/DDBJ databases">
        <title>Isolation of an actinomycete strain from pig manure.</title>
        <authorList>
            <person name="Gong T."/>
            <person name="Yu Z."/>
            <person name="An M."/>
            <person name="Wei C."/>
            <person name="Yang W."/>
            <person name="Liu L."/>
        </authorList>
    </citation>
    <scope>NUCLEOTIDE SEQUENCE [LARGE SCALE GENOMIC DNA]</scope>
    <source>
        <strain evidence="7 8">ZF39</strain>
    </source>
</reference>